<dbReference type="OrthoDB" id="6775047at2759"/>
<feature type="domain" description="DDE-1" evidence="2">
    <location>
        <begin position="52"/>
        <end position="144"/>
    </location>
</feature>
<keyword evidence="4" id="KW-1185">Reference proteome</keyword>
<proteinExistence type="predicted"/>
<accession>A0A8K0D976</accession>
<dbReference type="GO" id="GO:0003676">
    <property type="term" value="F:nucleic acid binding"/>
    <property type="evidence" value="ECO:0007669"/>
    <property type="project" value="InterPro"/>
</dbReference>
<dbReference type="Proteomes" id="UP000801492">
    <property type="component" value="Unassembled WGS sequence"/>
</dbReference>
<evidence type="ECO:0000256" key="1">
    <source>
        <dbReference type="SAM" id="MobiDB-lite"/>
    </source>
</evidence>
<comment type="caution">
    <text evidence="3">The sequence shown here is derived from an EMBL/GenBank/DDBJ whole genome shotgun (WGS) entry which is preliminary data.</text>
</comment>
<dbReference type="Pfam" id="PF03184">
    <property type="entry name" value="DDE_1"/>
    <property type="match status" value="1"/>
</dbReference>
<sequence length="255" mass="29338">MKTFDQQKISLFYENLNKLLERFHFKQSRIFNGDETGIITVQRPARIYAEKRVNRVAFTTSLRLLLAWLGHFQKTVKATKKNPVLLIVDNHVSYGILNAYNFCKDSRVTLLAISPHTSHRLQPLDVVFYALLKSAYNAECDKYMECFPGKRITVIEVAEISSKVFVRIATLEKTIRSFKATGIFAINPDIFIDTDNLIPLTAKKNVLKTFDLSYVTDNEKQEVTTKVMRRKKAAKYRTVSSKHDEENSTDSDSKD</sequence>
<feature type="compositionally biased region" description="Basic and acidic residues" evidence="1">
    <location>
        <begin position="241"/>
        <end position="255"/>
    </location>
</feature>
<evidence type="ECO:0000259" key="2">
    <source>
        <dbReference type="Pfam" id="PF03184"/>
    </source>
</evidence>
<organism evidence="3 4">
    <name type="scientific">Ignelater luminosus</name>
    <name type="common">Cucubano</name>
    <name type="synonym">Pyrophorus luminosus</name>
    <dbReference type="NCBI Taxonomy" id="2038154"/>
    <lineage>
        <taxon>Eukaryota</taxon>
        <taxon>Metazoa</taxon>
        <taxon>Ecdysozoa</taxon>
        <taxon>Arthropoda</taxon>
        <taxon>Hexapoda</taxon>
        <taxon>Insecta</taxon>
        <taxon>Pterygota</taxon>
        <taxon>Neoptera</taxon>
        <taxon>Endopterygota</taxon>
        <taxon>Coleoptera</taxon>
        <taxon>Polyphaga</taxon>
        <taxon>Elateriformia</taxon>
        <taxon>Elateroidea</taxon>
        <taxon>Elateridae</taxon>
        <taxon>Agrypninae</taxon>
        <taxon>Pyrophorini</taxon>
        <taxon>Ignelater</taxon>
    </lineage>
</organism>
<protein>
    <recommendedName>
        <fullName evidence="2">DDE-1 domain-containing protein</fullName>
    </recommendedName>
</protein>
<evidence type="ECO:0000313" key="3">
    <source>
        <dbReference type="EMBL" id="KAF2900094.1"/>
    </source>
</evidence>
<dbReference type="AlphaFoldDB" id="A0A8K0D976"/>
<feature type="region of interest" description="Disordered" evidence="1">
    <location>
        <begin position="234"/>
        <end position="255"/>
    </location>
</feature>
<evidence type="ECO:0000313" key="4">
    <source>
        <dbReference type="Proteomes" id="UP000801492"/>
    </source>
</evidence>
<name>A0A8K0D976_IGNLU</name>
<gene>
    <name evidence="3" type="ORF">ILUMI_06092</name>
</gene>
<dbReference type="InterPro" id="IPR004875">
    <property type="entry name" value="DDE_SF_endonuclease_dom"/>
</dbReference>
<reference evidence="3" key="1">
    <citation type="submission" date="2019-08" db="EMBL/GenBank/DDBJ databases">
        <title>The genome of the North American firefly Photinus pyralis.</title>
        <authorList>
            <consortium name="Photinus pyralis genome working group"/>
            <person name="Fallon T.R."/>
            <person name="Sander Lower S.E."/>
            <person name="Weng J.-K."/>
        </authorList>
    </citation>
    <scope>NUCLEOTIDE SEQUENCE</scope>
    <source>
        <strain evidence="3">TRF0915ILg1</strain>
        <tissue evidence="3">Whole body</tissue>
    </source>
</reference>
<dbReference type="EMBL" id="VTPC01002393">
    <property type="protein sequence ID" value="KAF2900094.1"/>
    <property type="molecule type" value="Genomic_DNA"/>
</dbReference>